<organism evidence="9">
    <name type="scientific">Pongo abelii</name>
    <name type="common">Sumatran orangutan</name>
    <name type="synonym">Pongo pygmaeus abelii</name>
    <dbReference type="NCBI Taxonomy" id="9601"/>
    <lineage>
        <taxon>Eukaryota</taxon>
        <taxon>Metazoa</taxon>
        <taxon>Chordata</taxon>
        <taxon>Craniata</taxon>
        <taxon>Vertebrata</taxon>
        <taxon>Euteleostomi</taxon>
        <taxon>Mammalia</taxon>
        <taxon>Eutheria</taxon>
        <taxon>Euarchontoglires</taxon>
        <taxon>Primates</taxon>
        <taxon>Haplorrhini</taxon>
        <taxon>Catarrhini</taxon>
        <taxon>Hominidae</taxon>
        <taxon>Pongo</taxon>
    </lineage>
</organism>
<dbReference type="InterPro" id="IPR036961">
    <property type="entry name" value="Kinesin_motor_dom_sf"/>
</dbReference>
<evidence type="ECO:0000256" key="7">
    <source>
        <dbReference type="SAM" id="MobiDB-lite"/>
    </source>
</evidence>
<keyword evidence="3 6" id="KW-0518">Myosin</keyword>
<dbReference type="AlphaFoldDB" id="A0A2J8RD03"/>
<dbReference type="GO" id="GO:0005902">
    <property type="term" value="C:microvillus"/>
    <property type="evidence" value="ECO:0007669"/>
    <property type="project" value="TreeGrafter"/>
</dbReference>
<evidence type="ECO:0000256" key="5">
    <source>
        <dbReference type="ARBA" id="ARBA00023203"/>
    </source>
</evidence>
<dbReference type="Pfam" id="PF00063">
    <property type="entry name" value="Myosin_head"/>
    <property type="match status" value="1"/>
</dbReference>
<dbReference type="GO" id="GO:0005737">
    <property type="term" value="C:cytoplasm"/>
    <property type="evidence" value="ECO:0007669"/>
    <property type="project" value="TreeGrafter"/>
</dbReference>
<dbReference type="EMBL" id="NDHI03003709">
    <property type="protein sequence ID" value="PNJ06392.1"/>
    <property type="molecule type" value="Genomic_DNA"/>
</dbReference>
<evidence type="ECO:0000313" key="9">
    <source>
        <dbReference type="EMBL" id="PNJ06392.1"/>
    </source>
</evidence>
<comment type="caution">
    <text evidence="9">The sequence shown here is derived from an EMBL/GenBank/DDBJ whole genome shotgun (WGS) entry which is preliminary data.</text>
</comment>
<evidence type="ECO:0000256" key="6">
    <source>
        <dbReference type="PROSITE-ProRule" id="PRU00782"/>
    </source>
</evidence>
<dbReference type="GO" id="GO:0007015">
    <property type="term" value="P:actin filament organization"/>
    <property type="evidence" value="ECO:0007669"/>
    <property type="project" value="TreeGrafter"/>
</dbReference>
<dbReference type="PROSITE" id="PS51456">
    <property type="entry name" value="MYOSIN_MOTOR"/>
    <property type="match status" value="1"/>
</dbReference>
<evidence type="ECO:0000256" key="1">
    <source>
        <dbReference type="ARBA" id="ARBA00022741"/>
    </source>
</evidence>
<feature type="domain" description="Myosin motor" evidence="8">
    <location>
        <begin position="1"/>
        <end position="75"/>
    </location>
</feature>
<dbReference type="InterPro" id="IPR001609">
    <property type="entry name" value="Myosin_head_motor_dom-like"/>
</dbReference>
<dbReference type="Gene3D" id="1.20.120.720">
    <property type="entry name" value="Myosin VI head, motor domain, U50 subdomain"/>
    <property type="match status" value="1"/>
</dbReference>
<accession>A0A2J8RD03</accession>
<dbReference type="GO" id="GO:0051015">
    <property type="term" value="F:actin filament binding"/>
    <property type="evidence" value="ECO:0007669"/>
    <property type="project" value="TreeGrafter"/>
</dbReference>
<proteinExistence type="inferred from homology"/>
<dbReference type="PANTHER" id="PTHR13140:SF663">
    <property type="entry name" value="UNCONVENTIONAL MYOSIN-IF"/>
    <property type="match status" value="1"/>
</dbReference>
<keyword evidence="5 6" id="KW-0009">Actin-binding</keyword>
<feature type="non-terminal residue" evidence="9">
    <location>
        <position position="1"/>
    </location>
</feature>
<feature type="region of interest" description="Disordered" evidence="7">
    <location>
        <begin position="195"/>
        <end position="276"/>
    </location>
</feature>
<protein>
    <submittedName>
        <fullName evidence="9">MYO1F isoform 17</fullName>
    </submittedName>
</protein>
<evidence type="ECO:0000256" key="2">
    <source>
        <dbReference type="ARBA" id="ARBA00022840"/>
    </source>
</evidence>
<feature type="compositionally biased region" description="Basic and acidic residues" evidence="7">
    <location>
        <begin position="23"/>
        <end position="32"/>
    </location>
</feature>
<dbReference type="Gene3D" id="1.20.58.530">
    <property type="match status" value="1"/>
</dbReference>
<keyword evidence="2" id="KW-0067">ATP-binding</keyword>
<dbReference type="Gene3D" id="3.40.850.10">
    <property type="entry name" value="Kinesin motor domain"/>
    <property type="match status" value="1"/>
</dbReference>
<reference evidence="9" key="1">
    <citation type="submission" date="2017-12" db="EMBL/GenBank/DDBJ databases">
        <title>High-resolution comparative analysis of great ape genomes.</title>
        <authorList>
            <person name="Pollen A."/>
            <person name="Hastie A."/>
            <person name="Hormozdiari F."/>
            <person name="Dougherty M."/>
            <person name="Liu R."/>
            <person name="Chaisson M."/>
            <person name="Hoppe E."/>
            <person name="Hill C."/>
            <person name="Pang A."/>
            <person name="Hillier L."/>
            <person name="Baker C."/>
            <person name="Armstrong J."/>
            <person name="Shendure J."/>
            <person name="Paten B."/>
            <person name="Wilson R."/>
            <person name="Chao H."/>
            <person name="Schneider V."/>
            <person name="Ventura M."/>
            <person name="Kronenberg Z."/>
            <person name="Murali S."/>
            <person name="Gordon D."/>
            <person name="Cantsilieris S."/>
            <person name="Munson K."/>
            <person name="Nelson B."/>
            <person name="Raja A."/>
            <person name="Underwood J."/>
            <person name="Diekhans M."/>
            <person name="Fiddes I."/>
            <person name="Haussler D."/>
            <person name="Eichler E."/>
        </authorList>
    </citation>
    <scope>NUCLEOTIDE SEQUENCE [LARGE SCALE GENOMIC DNA]</scope>
    <source>
        <strain evidence="9">Susie</strain>
    </source>
</reference>
<feature type="region of interest" description="Disordered" evidence="7">
    <location>
        <begin position="144"/>
        <end position="167"/>
    </location>
</feature>
<keyword evidence="4" id="KW-0505">Motor protein</keyword>
<dbReference type="GO" id="GO:0005524">
    <property type="term" value="F:ATP binding"/>
    <property type="evidence" value="ECO:0007669"/>
    <property type="project" value="UniProtKB-KW"/>
</dbReference>
<feature type="region of interest" description="Disordered" evidence="7">
    <location>
        <begin position="64"/>
        <end position="117"/>
    </location>
</feature>
<dbReference type="GO" id="GO:0000146">
    <property type="term" value="F:microfilament motor activity"/>
    <property type="evidence" value="ECO:0007669"/>
    <property type="project" value="TreeGrafter"/>
</dbReference>
<comment type="caution">
    <text evidence="6">Lacks conserved residue(s) required for the propagation of feature annotation.</text>
</comment>
<feature type="compositionally biased region" description="Basic and acidic residues" evidence="7">
    <location>
        <begin position="64"/>
        <end position="79"/>
    </location>
</feature>
<dbReference type="InterPro" id="IPR027417">
    <property type="entry name" value="P-loop_NTPase"/>
</dbReference>
<evidence type="ECO:0000256" key="3">
    <source>
        <dbReference type="ARBA" id="ARBA00023123"/>
    </source>
</evidence>
<keyword evidence="1" id="KW-0547">Nucleotide-binding</keyword>
<comment type="similarity">
    <text evidence="6">Belongs to the TRAFAC class myosin-kinesin ATPase superfamily. Myosin family.</text>
</comment>
<dbReference type="GO" id="GO:0016459">
    <property type="term" value="C:myosin complex"/>
    <property type="evidence" value="ECO:0007669"/>
    <property type="project" value="UniProtKB-KW"/>
</dbReference>
<dbReference type="GO" id="GO:0006897">
    <property type="term" value="P:endocytosis"/>
    <property type="evidence" value="ECO:0007669"/>
    <property type="project" value="TreeGrafter"/>
</dbReference>
<feature type="region of interest" description="Disordered" evidence="7">
    <location>
        <begin position="23"/>
        <end position="44"/>
    </location>
</feature>
<name>A0A2J8RD03_PONAB</name>
<feature type="region of interest" description="Actin-binding" evidence="6">
    <location>
        <begin position="45"/>
        <end position="67"/>
    </location>
</feature>
<dbReference type="GO" id="GO:0005886">
    <property type="term" value="C:plasma membrane"/>
    <property type="evidence" value="ECO:0007669"/>
    <property type="project" value="TreeGrafter"/>
</dbReference>
<gene>
    <name evidence="9" type="ORF">CR201_G0051637</name>
</gene>
<dbReference type="SUPFAM" id="SSF52540">
    <property type="entry name" value="P-loop containing nucleoside triphosphate hydrolases"/>
    <property type="match status" value="1"/>
</dbReference>
<dbReference type="PANTHER" id="PTHR13140">
    <property type="entry name" value="MYOSIN"/>
    <property type="match status" value="1"/>
</dbReference>
<evidence type="ECO:0000259" key="8">
    <source>
        <dbReference type="PROSITE" id="PS51456"/>
    </source>
</evidence>
<evidence type="ECO:0000256" key="4">
    <source>
        <dbReference type="ARBA" id="ARBA00023175"/>
    </source>
</evidence>
<sequence>PRRSLLRPHRADADQAFLRMLFPEKLDGDKKGRPSTAGSKIKKQANDLVATLMRCTPHYIRCIKPNETKRPRDWEENRTGDSPPRGYSAYPPHQSQAPGGIPGPEGEHQGAQSRLCLPPPVRQVPAEVCHSDPRDVAAVAWGRTPGRPAPASGSQHGARPVPDGEHQGLCQEPRVAFPPGGDARAKVRRLCSNHPEGLAAPRGCPEVRGDAGGSFQHPAEQEGAEAQQHQSELRRGLPGAGGAARAASVPGQEGAGGLRRFGHQVRPPLQAHQAGLDPDAQVCVCDWARESEEGT</sequence>